<evidence type="ECO:0000313" key="4">
    <source>
        <dbReference type="Proteomes" id="UP000053958"/>
    </source>
</evidence>
<feature type="compositionally biased region" description="Polar residues" evidence="1">
    <location>
        <begin position="118"/>
        <end position="135"/>
    </location>
</feature>
<name>A0A0F4YR20_RASE3</name>
<dbReference type="AlphaFoldDB" id="A0A0F4YR20"/>
<dbReference type="RefSeq" id="XP_013327291.1">
    <property type="nucleotide sequence ID" value="XM_013471837.1"/>
</dbReference>
<proteinExistence type="predicted"/>
<feature type="signal peptide" evidence="2">
    <location>
        <begin position="1"/>
        <end position="29"/>
    </location>
</feature>
<gene>
    <name evidence="3" type="ORF">T310_5295</name>
</gene>
<dbReference type="Proteomes" id="UP000053958">
    <property type="component" value="Unassembled WGS sequence"/>
</dbReference>
<comment type="caution">
    <text evidence="3">The sequence shown here is derived from an EMBL/GenBank/DDBJ whole genome shotgun (WGS) entry which is preliminary data.</text>
</comment>
<dbReference type="EMBL" id="LASV01000241">
    <property type="protein sequence ID" value="KKA20679.1"/>
    <property type="molecule type" value="Genomic_DNA"/>
</dbReference>
<evidence type="ECO:0000313" key="3">
    <source>
        <dbReference type="EMBL" id="KKA20679.1"/>
    </source>
</evidence>
<reference evidence="3 4" key="1">
    <citation type="submission" date="2015-04" db="EMBL/GenBank/DDBJ databases">
        <authorList>
            <person name="Heijne W.H."/>
            <person name="Fedorova N.D."/>
            <person name="Nierman W.C."/>
            <person name="Vollebregt A.W."/>
            <person name="Zhao Z."/>
            <person name="Wu L."/>
            <person name="Kumar M."/>
            <person name="Stam H."/>
            <person name="van den Berg M.A."/>
            <person name="Pel H.J."/>
        </authorList>
    </citation>
    <scope>NUCLEOTIDE SEQUENCE [LARGE SCALE GENOMIC DNA]</scope>
    <source>
        <strain evidence="3 4">CBS 393.64</strain>
    </source>
</reference>
<keyword evidence="2" id="KW-0732">Signal</keyword>
<keyword evidence="4" id="KW-1185">Reference proteome</keyword>
<protein>
    <recommendedName>
        <fullName evidence="5">RRM domain-containing protein</fullName>
    </recommendedName>
</protein>
<evidence type="ECO:0000256" key="2">
    <source>
        <dbReference type="SAM" id="SignalP"/>
    </source>
</evidence>
<organism evidence="3 4">
    <name type="scientific">Rasamsonia emersonii (strain ATCC 16479 / CBS 393.64 / IMI 116815)</name>
    <dbReference type="NCBI Taxonomy" id="1408163"/>
    <lineage>
        <taxon>Eukaryota</taxon>
        <taxon>Fungi</taxon>
        <taxon>Dikarya</taxon>
        <taxon>Ascomycota</taxon>
        <taxon>Pezizomycotina</taxon>
        <taxon>Eurotiomycetes</taxon>
        <taxon>Eurotiomycetidae</taxon>
        <taxon>Eurotiales</taxon>
        <taxon>Trichocomaceae</taxon>
        <taxon>Rasamsonia</taxon>
    </lineage>
</organism>
<feature type="compositionally biased region" description="Polar residues" evidence="1">
    <location>
        <begin position="275"/>
        <end position="290"/>
    </location>
</feature>
<evidence type="ECO:0000256" key="1">
    <source>
        <dbReference type="SAM" id="MobiDB-lite"/>
    </source>
</evidence>
<accession>A0A0F4YR20</accession>
<feature type="chain" id="PRO_5002481789" description="RRM domain-containing protein" evidence="2">
    <location>
        <begin position="30"/>
        <end position="578"/>
    </location>
</feature>
<dbReference type="GeneID" id="25317640"/>
<feature type="region of interest" description="Disordered" evidence="1">
    <location>
        <begin position="59"/>
        <end position="85"/>
    </location>
</feature>
<evidence type="ECO:0008006" key="5">
    <source>
        <dbReference type="Google" id="ProtNLM"/>
    </source>
</evidence>
<sequence>MALLDVFSCLTATLFVLTLILLLNQKLHTSICSHPPYCCAEHHALLALSPPCAPPGALPNWATTNQHSSKTRPDTQPPQQASPVPSIFSGWYSSHPFRLLHRTVQEGDESALPPPDTSRIQSLPSHSSEGSNVSPPTSPYKASRSPPKTMESVKVNDDTGTTAQEVQLLKQRIESLEKVILSLQANQRLHDHRITSLEKQRDDKFAYVAGVGSNHAGLSFRPQELSVAETRKDQTPCKAQSQAATQASALRSSSIQSVDSILFGQSADNALTPRGTGQQSAAVRTTSSGSLLDDEKYHGLDAPVLTPTRSLAKPTVSREDTSSTQDLLIIDSPSATKKLPVWDGKIHWAMDRLFDNEIEELKALTNPSNELPNHGRLADQWVFQYGLRYKPEPDESNVYRTVKIEELPLDVRMDQVLSQVCCGDVFSAQLLNTKEITGYHTAIVIFLQQRQAENFARYAATEGIFINGTRLKVTVVNTPTYPMSTELETLIWHEGYTRCVALYNFREELMDVLQFVIQRSICGNYIECIEDGWNENEICIRFHSIKIAAKAYDLLTAHPSFLECRIGFVPDPCTRAPK</sequence>
<feature type="region of interest" description="Disordered" evidence="1">
    <location>
        <begin position="106"/>
        <end position="159"/>
    </location>
</feature>
<dbReference type="OrthoDB" id="5244622at2759"/>
<feature type="region of interest" description="Disordered" evidence="1">
    <location>
        <begin position="269"/>
        <end position="324"/>
    </location>
</feature>